<keyword evidence="3" id="KW-0809">Transit peptide</keyword>
<dbReference type="Pfam" id="PF13233">
    <property type="entry name" value="Complex1_LYR_2"/>
    <property type="match status" value="1"/>
</dbReference>
<dbReference type="GO" id="GO:0005758">
    <property type="term" value="C:mitochondrial intermembrane space"/>
    <property type="evidence" value="ECO:0007669"/>
    <property type="project" value="TreeGrafter"/>
</dbReference>
<dbReference type="InterPro" id="IPR008381">
    <property type="entry name" value="SDHAF3/Sdh7"/>
</dbReference>
<reference evidence="8 9" key="1">
    <citation type="submission" date="2017-11" db="EMBL/GenBank/DDBJ databases">
        <title>De novo assembly and phasing of dikaryotic genomes from two isolates of Puccinia coronata f. sp. avenae, the causal agent of oat crown rust.</title>
        <authorList>
            <person name="Miller M.E."/>
            <person name="Zhang Y."/>
            <person name="Omidvar V."/>
            <person name="Sperschneider J."/>
            <person name="Schwessinger B."/>
            <person name="Raley C."/>
            <person name="Palmer J.M."/>
            <person name="Garnica D."/>
            <person name="Upadhyaya N."/>
            <person name="Rathjen J."/>
            <person name="Taylor J.M."/>
            <person name="Park R.F."/>
            <person name="Dodds P.N."/>
            <person name="Hirsch C.D."/>
            <person name="Kianian S.F."/>
            <person name="Figueroa M."/>
        </authorList>
    </citation>
    <scope>NUCLEOTIDE SEQUENCE [LARGE SCALE GENOMIC DNA]</scope>
    <source>
        <strain evidence="8">12SD80</strain>
    </source>
</reference>
<gene>
    <name evidence="8" type="ORF">PCASD_05180</name>
    <name evidence="7" type="ORF">PCASD_19231</name>
</gene>
<accession>A0A2N5V3N7</accession>
<evidence type="ECO:0000256" key="6">
    <source>
        <dbReference type="RuleBase" id="RU368039"/>
    </source>
</evidence>
<name>A0A2N5V3N7_9BASI</name>
<dbReference type="GO" id="GO:0034553">
    <property type="term" value="P:mitochondrial respiratory chain complex II assembly"/>
    <property type="evidence" value="ECO:0007669"/>
    <property type="project" value="UniProtKB-UniRule"/>
</dbReference>
<dbReference type="EMBL" id="PGCI01000056">
    <property type="protein sequence ID" value="PLW44604.1"/>
    <property type="molecule type" value="Genomic_DNA"/>
</dbReference>
<evidence type="ECO:0000256" key="1">
    <source>
        <dbReference type="ARBA" id="ARBA00004305"/>
    </source>
</evidence>
<evidence type="ECO:0000313" key="7">
    <source>
        <dbReference type="EMBL" id="PLW17819.1"/>
    </source>
</evidence>
<keyword evidence="4 6" id="KW-0496">Mitochondrion</keyword>
<dbReference type="Proteomes" id="UP000235392">
    <property type="component" value="Unassembled WGS sequence"/>
</dbReference>
<comment type="subcellular location">
    <subcellularLocation>
        <location evidence="1 6">Mitochondrion matrix</location>
    </subcellularLocation>
</comment>
<comment type="function">
    <text evidence="6">Plays an essential role in the assembly of succinate dehydrogenase (SDH), an enzyme complex (also referred to as respiratory complex II) that is a component of both the tricarboxylic acid (TCA) cycle and the mitochondrial electron transport chain, and which couples the oxidation of succinate to fumarate with the reduction of ubiquinone (coenzyme Q) to ubiquinol. Promotes maturation of the iron-sulfur protein subunit of the SDH catalytic dimer, protecting it from the deleterious effects of oxidants. May act together with SDHAF1.</text>
</comment>
<dbReference type="CDD" id="cd20270">
    <property type="entry name" value="Complex1_LYR_SDHAF3_LYRM10"/>
    <property type="match status" value="1"/>
</dbReference>
<comment type="subunit">
    <text evidence="6">Interacts with the iron-sulfur protein subunit within the SDH catalytic dimer.</text>
</comment>
<organism evidence="8 9">
    <name type="scientific">Puccinia coronata f. sp. avenae</name>
    <dbReference type="NCBI Taxonomy" id="200324"/>
    <lineage>
        <taxon>Eukaryota</taxon>
        <taxon>Fungi</taxon>
        <taxon>Dikarya</taxon>
        <taxon>Basidiomycota</taxon>
        <taxon>Pucciniomycotina</taxon>
        <taxon>Pucciniomycetes</taxon>
        <taxon>Pucciniales</taxon>
        <taxon>Pucciniaceae</taxon>
        <taxon>Puccinia</taxon>
    </lineage>
</organism>
<proteinExistence type="inferred from homology"/>
<evidence type="ECO:0000313" key="9">
    <source>
        <dbReference type="Proteomes" id="UP000235392"/>
    </source>
</evidence>
<evidence type="ECO:0000256" key="3">
    <source>
        <dbReference type="ARBA" id="ARBA00022946"/>
    </source>
</evidence>
<dbReference type="PANTHER" id="PTHR13137:SF6">
    <property type="entry name" value="SUCCINATE DEHYDROGENASE ASSEMBLY FACTOR 3, MITOCHONDRIAL"/>
    <property type="match status" value="1"/>
</dbReference>
<evidence type="ECO:0000256" key="2">
    <source>
        <dbReference type="ARBA" id="ARBA00006020"/>
    </source>
</evidence>
<dbReference type="GO" id="GO:0006105">
    <property type="term" value="P:succinate metabolic process"/>
    <property type="evidence" value="ECO:0007669"/>
    <property type="project" value="TreeGrafter"/>
</dbReference>
<keyword evidence="5 6" id="KW-0143">Chaperone</keyword>
<dbReference type="EMBL" id="PGCI01000744">
    <property type="protein sequence ID" value="PLW17819.1"/>
    <property type="molecule type" value="Genomic_DNA"/>
</dbReference>
<protein>
    <recommendedName>
        <fullName evidence="6">Succinate dehydrogenase assembly factor 3</fullName>
        <shortName evidence="6">SDH assembly factor 3</shortName>
        <shortName evidence="6">SDHAF3</shortName>
    </recommendedName>
</protein>
<dbReference type="GO" id="GO:0005759">
    <property type="term" value="C:mitochondrial matrix"/>
    <property type="evidence" value="ECO:0007669"/>
    <property type="project" value="UniProtKB-SubCell"/>
</dbReference>
<comment type="similarity">
    <text evidence="2 6">Belongs to the complex I LYR family. SDHAF3 subfamily.</text>
</comment>
<evidence type="ECO:0000256" key="4">
    <source>
        <dbReference type="ARBA" id="ARBA00023128"/>
    </source>
</evidence>
<dbReference type="AlphaFoldDB" id="A0A2N5V3N7"/>
<comment type="caution">
    <text evidence="8">The sequence shown here is derived from an EMBL/GenBank/DDBJ whole genome shotgun (WGS) entry which is preliminary data.</text>
</comment>
<evidence type="ECO:0000313" key="8">
    <source>
        <dbReference type="EMBL" id="PLW44604.1"/>
    </source>
</evidence>
<sequence>MAHPRFAQPGHIFGRIRFDFASSPKSLSNRPSRHASSIALSPSSDSSISLLPPLVLYRRLLRIHRDLPIEMRSLGDVYVKDEFRRCRSIDNPIQIIGFLSQWKFYLDNLQKTQQAASPGNSSIAIGQKLPEDLLEKLSPEQVGQLFELLKATKEIWLDVDKTEPKD</sequence>
<dbReference type="PANTHER" id="PTHR13137">
    <property type="entry name" value="DC11 ACN9 HOMOLOG"/>
    <property type="match status" value="1"/>
</dbReference>
<evidence type="ECO:0000256" key="5">
    <source>
        <dbReference type="ARBA" id="ARBA00023186"/>
    </source>
</evidence>